<gene>
    <name evidence="2" type="ORF">HID58_007012</name>
</gene>
<keyword evidence="3" id="KW-1185">Reference proteome</keyword>
<dbReference type="EMBL" id="JAGKQM010000002">
    <property type="protein sequence ID" value="KAH0939551.1"/>
    <property type="molecule type" value="Genomic_DNA"/>
</dbReference>
<reference evidence="2 3" key="1">
    <citation type="submission" date="2021-05" db="EMBL/GenBank/DDBJ databases">
        <title>Genome Assembly of Synthetic Allotetraploid Brassica napus Reveals Homoeologous Exchanges between Subgenomes.</title>
        <authorList>
            <person name="Davis J.T."/>
        </authorList>
    </citation>
    <scope>NUCLEOTIDE SEQUENCE [LARGE SCALE GENOMIC DNA]</scope>
    <source>
        <strain evidence="3">cv. Da-Ae</strain>
        <tissue evidence="2">Seedling</tissue>
    </source>
</reference>
<dbReference type="InterPro" id="IPR004252">
    <property type="entry name" value="Probable_transposase_24"/>
</dbReference>
<feature type="compositionally biased region" description="Low complexity" evidence="1">
    <location>
        <begin position="327"/>
        <end position="355"/>
    </location>
</feature>
<dbReference type="PANTHER" id="PTHR33411">
    <property type="entry name" value="OS08G0392500 PROTEIN"/>
    <property type="match status" value="1"/>
</dbReference>
<dbReference type="Pfam" id="PF03004">
    <property type="entry name" value="Transposase_24"/>
    <property type="match status" value="1"/>
</dbReference>
<proteinExistence type="predicted"/>
<feature type="region of interest" description="Disordered" evidence="1">
    <location>
        <begin position="327"/>
        <end position="381"/>
    </location>
</feature>
<name>A0ABQ8ED57_BRANA</name>
<dbReference type="Proteomes" id="UP000824890">
    <property type="component" value="Unassembled WGS sequence"/>
</dbReference>
<dbReference type="PANTHER" id="PTHR33411:SF34">
    <property type="entry name" value="PROTEIN, PUTATIVE-RELATED"/>
    <property type="match status" value="1"/>
</dbReference>
<evidence type="ECO:0000313" key="3">
    <source>
        <dbReference type="Proteomes" id="UP000824890"/>
    </source>
</evidence>
<evidence type="ECO:0000313" key="2">
    <source>
        <dbReference type="EMBL" id="KAH0939551.1"/>
    </source>
</evidence>
<organism evidence="2 3">
    <name type="scientific">Brassica napus</name>
    <name type="common">Rape</name>
    <dbReference type="NCBI Taxonomy" id="3708"/>
    <lineage>
        <taxon>Eukaryota</taxon>
        <taxon>Viridiplantae</taxon>
        <taxon>Streptophyta</taxon>
        <taxon>Embryophyta</taxon>
        <taxon>Tracheophyta</taxon>
        <taxon>Spermatophyta</taxon>
        <taxon>Magnoliopsida</taxon>
        <taxon>eudicotyledons</taxon>
        <taxon>Gunneridae</taxon>
        <taxon>Pentapetalae</taxon>
        <taxon>rosids</taxon>
        <taxon>malvids</taxon>
        <taxon>Brassicales</taxon>
        <taxon>Brassicaceae</taxon>
        <taxon>Brassiceae</taxon>
        <taxon>Brassica</taxon>
    </lineage>
</organism>
<accession>A0ABQ8ED57</accession>
<protein>
    <submittedName>
        <fullName evidence="2">Uncharacterized protein</fullName>
    </submittedName>
</protein>
<feature type="region of interest" description="Disordered" evidence="1">
    <location>
        <begin position="1"/>
        <end position="35"/>
    </location>
</feature>
<evidence type="ECO:0000256" key="1">
    <source>
        <dbReference type="SAM" id="MobiDB-lite"/>
    </source>
</evidence>
<sequence>MPHGRTPASSQPTRPPGVVGSSTSYAAPPPPPPTYATRTEEALLRAPTRINQSHLHPDKINGALWIGVDPEVHEFIRATWQGNFRGPWQSWLKVPVEKRTSWWHSFIQQYYWEDQFHEESYFKWKLQTRVTICRRISQKRQKNKQPSYISATDWETILANWSTAEAKAKSQSAAESRFAALPRLKMHVHGAGPHTFANIAYNMVVEEGMEGPVSYPDLVRKTHCRKDGTFLDERAEALVLEVEQAVKEMLQDGSPLGDSQTDSTAATRTSKRLLLNKEYIKVIISPAHSWTDTGTIYGLGNLQCKNKRPSESVPAALKREINMEMRPQASAAQASQSQHHSPSHSAAPPQGQAQPKGHGQDPTPPHDQPQDPGDAQPQHLITTNNSALDRLCNELGL</sequence>
<comment type="caution">
    <text evidence="2">The sequence shown here is derived from an EMBL/GenBank/DDBJ whole genome shotgun (WGS) entry which is preliminary data.</text>
</comment>